<dbReference type="SUPFAM" id="SSF56112">
    <property type="entry name" value="Protein kinase-like (PK-like)"/>
    <property type="match status" value="1"/>
</dbReference>
<dbReference type="EMBL" id="VZPB01000047">
    <property type="protein sequence ID" value="KAB0577458.1"/>
    <property type="molecule type" value="Genomic_DNA"/>
</dbReference>
<keyword evidence="6" id="KW-1185">Reference proteome</keyword>
<dbReference type="InterPro" id="IPR001611">
    <property type="entry name" value="Leu-rich_rpt"/>
</dbReference>
<dbReference type="InterPro" id="IPR011009">
    <property type="entry name" value="Kinase-like_dom_sf"/>
</dbReference>
<protein>
    <submittedName>
        <fullName evidence="5">Protein kinase</fullName>
    </submittedName>
</protein>
<gene>
    <name evidence="5" type="ORF">F7Q92_16535</name>
</gene>
<dbReference type="AlphaFoldDB" id="A0A643F9Z4"/>
<dbReference type="SMART" id="SM00364">
    <property type="entry name" value="LRR_BAC"/>
    <property type="match status" value="5"/>
</dbReference>
<name>A0A643F9Z4_IDEDE</name>
<dbReference type="SMART" id="SM00369">
    <property type="entry name" value="LRR_TYP"/>
    <property type="match status" value="4"/>
</dbReference>
<sequence length="436" mass="47078">MSNTPLEALRAGRLHGVQRLDLTQLGLRELPREVFALADTLEILDLGGNALEDLPADLPRLHRLRVLFCTGNRFERMPEVLGQCPALEMVAFKSNRLREIPAAAIPPRLRWLILTDNQIDALPDTLGDCPRLEKLALAGNHLAALPASLARCEQLALLRIAANRFETLPDFLLSLPRLAWLAFGGNPLTVPHETAVLQHSPLPRQPWPQLEVQALLGQGASGQIHRVRDHAGQLRALKIFKGELTSDGLPSSELAASLQAGRHPRLIGVEARLTEHPTQAEGLLMPLVDPACSPLAGPPSLDSCSRDVYAPALRFTPQALLRLAAGLAEALRHLHERGVAHGDLYAHNILHDGAGQAWLGDFGAASLLQALPAAQAEAVQGLDMLAFGHLLEEGLARCDGAPPATLIGLRAACQQQVPDRRPLARDVAAALRPFLD</sequence>
<dbReference type="SUPFAM" id="SSF52058">
    <property type="entry name" value="L domain-like"/>
    <property type="match status" value="1"/>
</dbReference>
<keyword evidence="3" id="KW-0067">ATP-binding</keyword>
<dbReference type="SMART" id="SM00220">
    <property type="entry name" value="S_TKc"/>
    <property type="match status" value="1"/>
</dbReference>
<dbReference type="InterPro" id="IPR050216">
    <property type="entry name" value="LRR_domain-containing"/>
</dbReference>
<feature type="domain" description="Protein kinase" evidence="4">
    <location>
        <begin position="210"/>
        <end position="436"/>
    </location>
</feature>
<evidence type="ECO:0000256" key="3">
    <source>
        <dbReference type="PROSITE-ProRule" id="PRU10141"/>
    </source>
</evidence>
<dbReference type="PROSITE" id="PS00107">
    <property type="entry name" value="PROTEIN_KINASE_ATP"/>
    <property type="match status" value="1"/>
</dbReference>
<dbReference type="GO" id="GO:0005737">
    <property type="term" value="C:cytoplasm"/>
    <property type="evidence" value="ECO:0007669"/>
    <property type="project" value="TreeGrafter"/>
</dbReference>
<dbReference type="Pfam" id="PF13855">
    <property type="entry name" value="LRR_8"/>
    <property type="match status" value="1"/>
</dbReference>
<keyword evidence="1" id="KW-0433">Leucine-rich repeat</keyword>
<dbReference type="GO" id="GO:0004672">
    <property type="term" value="F:protein kinase activity"/>
    <property type="evidence" value="ECO:0007669"/>
    <property type="project" value="InterPro"/>
</dbReference>
<reference evidence="5 6" key="1">
    <citation type="submission" date="2019-09" db="EMBL/GenBank/DDBJ databases">
        <title>Draft genome sequences of 48 bacterial type strains from the CCUG.</title>
        <authorList>
            <person name="Tunovic T."/>
            <person name="Pineiro-Iglesias B."/>
            <person name="Unosson C."/>
            <person name="Inganas E."/>
            <person name="Ohlen M."/>
            <person name="Cardew S."/>
            <person name="Jensie-Markopoulos S."/>
            <person name="Salva-Serra F."/>
            <person name="Jaen-Luchoro D."/>
            <person name="Karlsson R."/>
            <person name="Svensson-Stadler L."/>
            <person name="Chun J."/>
            <person name="Moore E."/>
        </authorList>
    </citation>
    <scope>NUCLEOTIDE SEQUENCE [LARGE SCALE GENOMIC DNA]</scope>
    <source>
        <strain evidence="5 6">CCUG 30977</strain>
    </source>
</reference>
<proteinExistence type="predicted"/>
<dbReference type="PROSITE" id="PS51450">
    <property type="entry name" value="LRR"/>
    <property type="match status" value="1"/>
</dbReference>
<dbReference type="PROSITE" id="PS50011">
    <property type="entry name" value="PROTEIN_KINASE_DOM"/>
    <property type="match status" value="1"/>
</dbReference>
<evidence type="ECO:0000256" key="2">
    <source>
        <dbReference type="ARBA" id="ARBA00022737"/>
    </source>
</evidence>
<evidence type="ECO:0000313" key="6">
    <source>
        <dbReference type="Proteomes" id="UP000430120"/>
    </source>
</evidence>
<evidence type="ECO:0000313" key="5">
    <source>
        <dbReference type="EMBL" id="KAB0577458.1"/>
    </source>
</evidence>
<dbReference type="Pfam" id="PF00069">
    <property type="entry name" value="Pkinase"/>
    <property type="match status" value="1"/>
</dbReference>
<dbReference type="GO" id="GO:0005524">
    <property type="term" value="F:ATP binding"/>
    <property type="evidence" value="ECO:0007669"/>
    <property type="project" value="UniProtKB-UniRule"/>
</dbReference>
<keyword evidence="3" id="KW-0547">Nucleotide-binding</keyword>
<dbReference type="InterPro" id="IPR000719">
    <property type="entry name" value="Prot_kinase_dom"/>
</dbReference>
<dbReference type="OrthoDB" id="8532199at2"/>
<keyword evidence="5" id="KW-0808">Transferase</keyword>
<dbReference type="RefSeq" id="WP_151125205.1">
    <property type="nucleotide sequence ID" value="NZ_CP088081.1"/>
</dbReference>
<keyword evidence="2" id="KW-0677">Repeat</keyword>
<dbReference type="Gene3D" id="3.80.10.10">
    <property type="entry name" value="Ribonuclease Inhibitor"/>
    <property type="match status" value="2"/>
</dbReference>
<dbReference type="Gene3D" id="1.10.510.10">
    <property type="entry name" value="Transferase(Phosphotransferase) domain 1"/>
    <property type="match status" value="1"/>
</dbReference>
<accession>A0A643F9Z4</accession>
<dbReference type="InterPro" id="IPR003591">
    <property type="entry name" value="Leu-rich_rpt_typical-subtyp"/>
</dbReference>
<comment type="caution">
    <text evidence="5">The sequence shown here is derived from an EMBL/GenBank/DDBJ whole genome shotgun (WGS) entry which is preliminary data.</text>
</comment>
<dbReference type="PANTHER" id="PTHR48051:SF1">
    <property type="entry name" value="RAS SUPPRESSOR PROTEIN 1"/>
    <property type="match status" value="1"/>
</dbReference>
<keyword evidence="5" id="KW-0418">Kinase</keyword>
<dbReference type="Proteomes" id="UP000430120">
    <property type="component" value="Unassembled WGS sequence"/>
</dbReference>
<feature type="binding site" evidence="3">
    <location>
        <position position="238"/>
    </location>
    <ligand>
        <name>ATP</name>
        <dbReference type="ChEBI" id="CHEBI:30616"/>
    </ligand>
</feature>
<evidence type="ECO:0000259" key="4">
    <source>
        <dbReference type="PROSITE" id="PS50011"/>
    </source>
</evidence>
<dbReference type="InterPro" id="IPR017441">
    <property type="entry name" value="Protein_kinase_ATP_BS"/>
</dbReference>
<dbReference type="PANTHER" id="PTHR48051">
    <property type="match status" value="1"/>
</dbReference>
<dbReference type="InterPro" id="IPR032675">
    <property type="entry name" value="LRR_dom_sf"/>
</dbReference>
<organism evidence="5 6">
    <name type="scientific">Ideonella dechloratans</name>
    <dbReference type="NCBI Taxonomy" id="36863"/>
    <lineage>
        <taxon>Bacteria</taxon>
        <taxon>Pseudomonadati</taxon>
        <taxon>Pseudomonadota</taxon>
        <taxon>Betaproteobacteria</taxon>
        <taxon>Burkholderiales</taxon>
        <taxon>Sphaerotilaceae</taxon>
        <taxon>Ideonella</taxon>
    </lineage>
</organism>
<evidence type="ECO:0000256" key="1">
    <source>
        <dbReference type="ARBA" id="ARBA00022614"/>
    </source>
</evidence>